<dbReference type="Proteomes" id="UP001465976">
    <property type="component" value="Unassembled WGS sequence"/>
</dbReference>
<proteinExistence type="predicted"/>
<evidence type="ECO:0000313" key="1">
    <source>
        <dbReference type="EMBL" id="KAL0571804.1"/>
    </source>
</evidence>
<evidence type="ECO:0000313" key="2">
    <source>
        <dbReference type="Proteomes" id="UP001465976"/>
    </source>
</evidence>
<protein>
    <submittedName>
        <fullName evidence="1">Uncharacterized protein</fullName>
    </submittedName>
</protein>
<sequence length="158" mass="18489">MSDYFREARLENITLNHPNFSSVQGDQHNQHNHISTMIVTTNSPQRGFRMWKSKQEAEFEQVGMSGFFVSDGGLTYLLQYNEIKRGDIRLLRDICSHISLRYQWRRGKLRSIECEKKFFVGEVVAGTGQGMKLTVVGYEGRDAQKEWLRDFKQYSRTL</sequence>
<reference evidence="1 2" key="1">
    <citation type="submission" date="2024-02" db="EMBL/GenBank/DDBJ databases">
        <title>A draft genome for the cacao thread blight pathogen Marasmius crinis-equi.</title>
        <authorList>
            <person name="Cohen S.P."/>
            <person name="Baruah I.K."/>
            <person name="Amoako-Attah I."/>
            <person name="Bukari Y."/>
            <person name="Meinhardt L.W."/>
            <person name="Bailey B.A."/>
        </authorList>
    </citation>
    <scope>NUCLEOTIDE SEQUENCE [LARGE SCALE GENOMIC DNA]</scope>
    <source>
        <strain evidence="1 2">GH-76</strain>
    </source>
</reference>
<name>A0ABR3F974_9AGAR</name>
<accession>A0ABR3F974</accession>
<keyword evidence="2" id="KW-1185">Reference proteome</keyword>
<gene>
    <name evidence="1" type="ORF">V5O48_010159</name>
</gene>
<dbReference type="EMBL" id="JBAHYK010000714">
    <property type="protein sequence ID" value="KAL0571804.1"/>
    <property type="molecule type" value="Genomic_DNA"/>
</dbReference>
<comment type="caution">
    <text evidence="1">The sequence shown here is derived from an EMBL/GenBank/DDBJ whole genome shotgun (WGS) entry which is preliminary data.</text>
</comment>
<organism evidence="1 2">
    <name type="scientific">Marasmius crinis-equi</name>
    <dbReference type="NCBI Taxonomy" id="585013"/>
    <lineage>
        <taxon>Eukaryota</taxon>
        <taxon>Fungi</taxon>
        <taxon>Dikarya</taxon>
        <taxon>Basidiomycota</taxon>
        <taxon>Agaricomycotina</taxon>
        <taxon>Agaricomycetes</taxon>
        <taxon>Agaricomycetidae</taxon>
        <taxon>Agaricales</taxon>
        <taxon>Marasmiineae</taxon>
        <taxon>Marasmiaceae</taxon>
        <taxon>Marasmius</taxon>
    </lineage>
</organism>